<dbReference type="CDD" id="cd19941">
    <property type="entry name" value="TIL"/>
    <property type="match status" value="1"/>
</dbReference>
<dbReference type="InterPro" id="IPR052749">
    <property type="entry name" value="Alpha-tectorin"/>
</dbReference>
<evidence type="ECO:0000313" key="2">
    <source>
        <dbReference type="EMBL" id="CAJ0935210.1"/>
    </source>
</evidence>
<dbReference type="SMART" id="SM00216">
    <property type="entry name" value="VWD"/>
    <property type="match status" value="1"/>
</dbReference>
<dbReference type="PROSITE" id="PS51233">
    <property type="entry name" value="VWFD"/>
    <property type="match status" value="1"/>
</dbReference>
<proteinExistence type="predicted"/>
<evidence type="ECO:0000313" key="3">
    <source>
        <dbReference type="Proteomes" id="UP001176940"/>
    </source>
</evidence>
<dbReference type="InterPro" id="IPR002919">
    <property type="entry name" value="TIL_dom"/>
</dbReference>
<dbReference type="Gene3D" id="2.10.25.10">
    <property type="entry name" value="Laminin"/>
    <property type="match status" value="1"/>
</dbReference>
<feature type="domain" description="VWFD" evidence="1">
    <location>
        <begin position="135"/>
        <end position="277"/>
    </location>
</feature>
<dbReference type="PANTHER" id="PTHR46160:SF9">
    <property type="entry name" value="PROTEIN PRY2-RELATED"/>
    <property type="match status" value="1"/>
</dbReference>
<dbReference type="Pfam" id="PF12714">
    <property type="entry name" value="TILa"/>
    <property type="match status" value="1"/>
</dbReference>
<name>A0ABN9L7K2_9NEOB</name>
<dbReference type="PANTHER" id="PTHR46160">
    <property type="entry name" value="ALPHA-TECTORIN-RELATED"/>
    <property type="match status" value="1"/>
</dbReference>
<dbReference type="SUPFAM" id="SSF57567">
    <property type="entry name" value="Serine protease inhibitors"/>
    <property type="match status" value="1"/>
</dbReference>
<reference evidence="2" key="1">
    <citation type="submission" date="2023-07" db="EMBL/GenBank/DDBJ databases">
        <authorList>
            <person name="Stuckert A."/>
        </authorList>
    </citation>
    <scope>NUCLEOTIDE SEQUENCE</scope>
</reference>
<sequence length="277" mass="31132">MDDPFRSSLLRTNEDPTISCPARSYYKSCGTTCPVTCFNSPPVAPCKDEAVEGCFCNDPYVLSGDRCVSSSECGCTDENNISYQLGESWFTHENCTQRCTCNNNNNITCENWQCGVYEHCKRQEGVLGCQSSGIGTCHIFGDPHFNTFDKVMHSFMGTCTYFLVDICDKSSVIPFTIKGKTEDRGKRAATYLKEVYIDIYGLRITLQKDRKILVDNTRIQTPWSGNVKGLIIGNVGLYTVVTTDFGMFVKFDGNHHLEVVLPNAYYGKVYPNVREFQ</sequence>
<dbReference type="Proteomes" id="UP001176940">
    <property type="component" value="Unassembled WGS sequence"/>
</dbReference>
<comment type="caution">
    <text evidence="2">The sequence shown here is derived from an EMBL/GenBank/DDBJ whole genome shotgun (WGS) entry which is preliminary data.</text>
</comment>
<protein>
    <recommendedName>
        <fullName evidence="1">VWFD domain-containing protein</fullName>
    </recommendedName>
</protein>
<organism evidence="2 3">
    <name type="scientific">Ranitomeya imitator</name>
    <name type="common">mimic poison frog</name>
    <dbReference type="NCBI Taxonomy" id="111125"/>
    <lineage>
        <taxon>Eukaryota</taxon>
        <taxon>Metazoa</taxon>
        <taxon>Chordata</taxon>
        <taxon>Craniata</taxon>
        <taxon>Vertebrata</taxon>
        <taxon>Euteleostomi</taxon>
        <taxon>Amphibia</taxon>
        <taxon>Batrachia</taxon>
        <taxon>Anura</taxon>
        <taxon>Neobatrachia</taxon>
        <taxon>Hyloidea</taxon>
        <taxon>Dendrobatidae</taxon>
        <taxon>Dendrobatinae</taxon>
        <taxon>Ranitomeya</taxon>
    </lineage>
</organism>
<dbReference type="Pfam" id="PF00094">
    <property type="entry name" value="VWD"/>
    <property type="match status" value="1"/>
</dbReference>
<gene>
    <name evidence="2" type="ORF">RIMI_LOCUS6264517</name>
</gene>
<dbReference type="InterPro" id="IPR001846">
    <property type="entry name" value="VWF_type-D"/>
</dbReference>
<keyword evidence="3" id="KW-1185">Reference proteome</keyword>
<dbReference type="InterPro" id="IPR025615">
    <property type="entry name" value="TILa_dom"/>
</dbReference>
<dbReference type="Pfam" id="PF01826">
    <property type="entry name" value="TIL"/>
    <property type="match status" value="1"/>
</dbReference>
<evidence type="ECO:0000259" key="1">
    <source>
        <dbReference type="PROSITE" id="PS51233"/>
    </source>
</evidence>
<dbReference type="EMBL" id="CAUEEQ010011139">
    <property type="protein sequence ID" value="CAJ0935210.1"/>
    <property type="molecule type" value="Genomic_DNA"/>
</dbReference>
<accession>A0ABN9L7K2</accession>
<dbReference type="InterPro" id="IPR036084">
    <property type="entry name" value="Ser_inhib-like_sf"/>
</dbReference>